<evidence type="ECO:0000256" key="1">
    <source>
        <dbReference type="ARBA" id="ARBA00023015"/>
    </source>
</evidence>
<proteinExistence type="predicted"/>
<dbReference type="RefSeq" id="WP_058846389.1">
    <property type="nucleotide sequence ID" value="NZ_LOCL01000026.1"/>
</dbReference>
<dbReference type="InterPro" id="IPR005471">
    <property type="entry name" value="Tscrpt_reg_IclR_N"/>
</dbReference>
<dbReference type="Pfam" id="PF09339">
    <property type="entry name" value="HTH_IclR"/>
    <property type="match status" value="1"/>
</dbReference>
<dbReference type="PANTHER" id="PTHR30136">
    <property type="entry name" value="HELIX-TURN-HELIX TRANSCRIPTIONAL REGULATOR, ICLR FAMILY"/>
    <property type="match status" value="1"/>
</dbReference>
<organism evidence="4 5">
    <name type="scientific">Streptomyces silvensis</name>
    <dbReference type="NCBI Taxonomy" id="1765722"/>
    <lineage>
        <taxon>Bacteria</taxon>
        <taxon>Bacillati</taxon>
        <taxon>Actinomycetota</taxon>
        <taxon>Actinomycetes</taxon>
        <taxon>Kitasatosporales</taxon>
        <taxon>Streptomycetaceae</taxon>
        <taxon>Streptomyces</taxon>
    </lineage>
</organism>
<dbReference type="SUPFAM" id="SSF46785">
    <property type="entry name" value="Winged helix' DNA-binding domain"/>
    <property type="match status" value="1"/>
</dbReference>
<evidence type="ECO:0000313" key="4">
    <source>
        <dbReference type="EMBL" id="KUF19893.1"/>
    </source>
</evidence>
<dbReference type="OrthoDB" id="4103401at2"/>
<dbReference type="InterPro" id="IPR036388">
    <property type="entry name" value="WH-like_DNA-bd_sf"/>
</dbReference>
<dbReference type="STRING" id="1765722.AT728_03415"/>
<dbReference type="PROSITE" id="PS51077">
    <property type="entry name" value="HTH_ICLR"/>
    <property type="match status" value="1"/>
</dbReference>
<dbReference type="GO" id="GO:0003677">
    <property type="term" value="F:DNA binding"/>
    <property type="evidence" value="ECO:0007669"/>
    <property type="project" value="InterPro"/>
</dbReference>
<dbReference type="GO" id="GO:0045892">
    <property type="term" value="P:negative regulation of DNA-templated transcription"/>
    <property type="evidence" value="ECO:0007669"/>
    <property type="project" value="TreeGrafter"/>
</dbReference>
<dbReference type="PANTHER" id="PTHR30136:SF24">
    <property type="entry name" value="HTH-TYPE TRANSCRIPTIONAL REPRESSOR ALLR"/>
    <property type="match status" value="1"/>
</dbReference>
<comment type="caution">
    <text evidence="4">The sequence shown here is derived from an EMBL/GenBank/DDBJ whole genome shotgun (WGS) entry which is preliminary data.</text>
</comment>
<gene>
    <name evidence="4" type="ORF">AT728_03415</name>
</gene>
<dbReference type="SMART" id="SM00346">
    <property type="entry name" value="HTH_ICLR"/>
    <property type="match status" value="1"/>
</dbReference>
<accession>A0A0W7XAC9</accession>
<dbReference type="InterPro" id="IPR029016">
    <property type="entry name" value="GAF-like_dom_sf"/>
</dbReference>
<dbReference type="Gene3D" id="1.10.10.10">
    <property type="entry name" value="Winged helix-like DNA-binding domain superfamily/Winged helix DNA-binding domain"/>
    <property type="match status" value="1"/>
</dbReference>
<dbReference type="EMBL" id="LOCL01000026">
    <property type="protein sequence ID" value="KUF19893.1"/>
    <property type="molecule type" value="Genomic_DNA"/>
</dbReference>
<evidence type="ECO:0000313" key="5">
    <source>
        <dbReference type="Proteomes" id="UP000054804"/>
    </source>
</evidence>
<reference evidence="4 5" key="1">
    <citation type="submission" date="2015-12" db="EMBL/GenBank/DDBJ databases">
        <title>Draft genome sequence of Streptomyces silvensis ATCC 53525, a producer of novel hormone antagonists.</title>
        <authorList>
            <person name="Johnston C.W."/>
            <person name="Li Y."/>
            <person name="Magarvey N.A."/>
        </authorList>
    </citation>
    <scope>NUCLEOTIDE SEQUENCE [LARGE SCALE GENOMIC DNA]</scope>
    <source>
        <strain evidence="4 5">ATCC 53525</strain>
    </source>
</reference>
<feature type="domain" description="HTH iclR-type" evidence="3">
    <location>
        <begin position="19"/>
        <end position="78"/>
    </location>
</feature>
<dbReference type="Proteomes" id="UP000054804">
    <property type="component" value="Unassembled WGS sequence"/>
</dbReference>
<dbReference type="AlphaFoldDB" id="A0A0W7XAC9"/>
<dbReference type="InterPro" id="IPR036390">
    <property type="entry name" value="WH_DNA-bd_sf"/>
</dbReference>
<keyword evidence="1" id="KW-0805">Transcription regulation</keyword>
<protein>
    <recommendedName>
        <fullName evidence="3">HTH iclR-type domain-containing protein</fullName>
    </recommendedName>
</protein>
<sequence>MKRGHTPPHEGGAATPPGRSVLEGAFLLLEELARRGDAGLTDLAAGTGLPKATAHRLLDQLAALGAVERRSGRYRIGAAVAHLARSWGTAHPLSRAAAQPLRGLSAATGTSAAVVAPVGGSMVVVSGLPGPSDEMFPLMPGLILPPGSGAEAVISASGPATAPPPAYSAAEWARRLSRVRERGVDLHRYGNGGDGGNGAATSCLAAPVHDPTGRAVAAIGVCFPGHRSPPATAADAALRAARMLSANLARLPRARKA</sequence>
<dbReference type="SUPFAM" id="SSF55781">
    <property type="entry name" value="GAF domain-like"/>
    <property type="match status" value="1"/>
</dbReference>
<dbReference type="Gene3D" id="3.30.450.40">
    <property type="match status" value="1"/>
</dbReference>
<evidence type="ECO:0000259" key="3">
    <source>
        <dbReference type="PROSITE" id="PS51077"/>
    </source>
</evidence>
<evidence type="ECO:0000256" key="2">
    <source>
        <dbReference type="ARBA" id="ARBA00023163"/>
    </source>
</evidence>
<dbReference type="GO" id="GO:0003700">
    <property type="term" value="F:DNA-binding transcription factor activity"/>
    <property type="evidence" value="ECO:0007669"/>
    <property type="project" value="TreeGrafter"/>
</dbReference>
<keyword evidence="5" id="KW-1185">Reference proteome</keyword>
<dbReference type="InterPro" id="IPR050707">
    <property type="entry name" value="HTH_MetabolicPath_Reg"/>
</dbReference>
<keyword evidence="2" id="KW-0804">Transcription</keyword>
<name>A0A0W7XAC9_9ACTN</name>